<comment type="caution">
    <text evidence="2">The sequence shown here is derived from an EMBL/GenBank/DDBJ whole genome shotgun (WGS) entry which is preliminary data.</text>
</comment>
<dbReference type="EMBL" id="BPQB01000310">
    <property type="protein sequence ID" value="GJF01017.1"/>
    <property type="molecule type" value="Genomic_DNA"/>
</dbReference>
<dbReference type="Proteomes" id="UP000703269">
    <property type="component" value="Unassembled WGS sequence"/>
</dbReference>
<name>A0A9P3GTB1_9APHY</name>
<dbReference type="AlphaFoldDB" id="A0A9P3GTB1"/>
<proteinExistence type="predicted"/>
<reference evidence="2 3" key="1">
    <citation type="submission" date="2021-08" db="EMBL/GenBank/DDBJ databases">
        <title>Draft Genome Sequence of Phanerochaete sordida strain YK-624.</title>
        <authorList>
            <person name="Mori T."/>
            <person name="Dohra H."/>
            <person name="Suzuki T."/>
            <person name="Kawagishi H."/>
            <person name="Hirai H."/>
        </authorList>
    </citation>
    <scope>NUCLEOTIDE SEQUENCE [LARGE SCALE GENOMIC DNA]</scope>
    <source>
        <strain evidence="2 3">YK-624</strain>
    </source>
</reference>
<feature type="compositionally biased region" description="Low complexity" evidence="1">
    <location>
        <begin position="1"/>
        <end position="15"/>
    </location>
</feature>
<evidence type="ECO:0000313" key="3">
    <source>
        <dbReference type="Proteomes" id="UP000703269"/>
    </source>
</evidence>
<keyword evidence="3" id="KW-1185">Reference proteome</keyword>
<evidence type="ECO:0000256" key="1">
    <source>
        <dbReference type="SAM" id="MobiDB-lite"/>
    </source>
</evidence>
<sequence length="134" mass="14785">MLPLSALLNPAPATAIEPPPSCDRDLSEHNDIIKTEYRVVHTRQTTLDVLYHYAEGRHTDYPATCARGHVGHLFHVPTDGWINPADLVAYTQGDPKGASSKGKPVYSQLLRDSSGTPVPCRQYHSTCEYPKDTS</sequence>
<evidence type="ECO:0000313" key="2">
    <source>
        <dbReference type="EMBL" id="GJF01017.1"/>
    </source>
</evidence>
<gene>
    <name evidence="2" type="ORF">PsYK624_173230</name>
</gene>
<protein>
    <submittedName>
        <fullName evidence="2">Uncharacterized protein</fullName>
    </submittedName>
</protein>
<accession>A0A9P3GTB1</accession>
<feature type="region of interest" description="Disordered" evidence="1">
    <location>
        <begin position="1"/>
        <end position="27"/>
    </location>
</feature>
<dbReference type="OrthoDB" id="3268409at2759"/>
<organism evidence="2 3">
    <name type="scientific">Phanerochaete sordida</name>
    <dbReference type="NCBI Taxonomy" id="48140"/>
    <lineage>
        <taxon>Eukaryota</taxon>
        <taxon>Fungi</taxon>
        <taxon>Dikarya</taxon>
        <taxon>Basidiomycota</taxon>
        <taxon>Agaricomycotina</taxon>
        <taxon>Agaricomycetes</taxon>
        <taxon>Polyporales</taxon>
        <taxon>Phanerochaetaceae</taxon>
        <taxon>Phanerochaete</taxon>
    </lineage>
</organism>